<accession>A0A1K0FA89</accession>
<comment type="caution">
    <text evidence="1">The sequence shown here is derived from an EMBL/GenBank/DDBJ whole genome shotgun (WGS) entry which is preliminary data.</text>
</comment>
<organism evidence="1 2">
    <name type="scientific">Couchioplanes caeruleus subsp. caeruleus</name>
    <dbReference type="NCBI Taxonomy" id="56427"/>
    <lineage>
        <taxon>Bacteria</taxon>
        <taxon>Bacillati</taxon>
        <taxon>Actinomycetota</taxon>
        <taxon>Actinomycetes</taxon>
        <taxon>Micromonosporales</taxon>
        <taxon>Micromonosporaceae</taxon>
        <taxon>Couchioplanes</taxon>
    </lineage>
</organism>
<dbReference type="EMBL" id="MEIA01000545">
    <property type="protein sequence ID" value="OJF09789.1"/>
    <property type="molecule type" value="Genomic_DNA"/>
</dbReference>
<dbReference type="Proteomes" id="UP000182486">
    <property type="component" value="Unassembled WGS sequence"/>
</dbReference>
<sequence>MAKREYGHTRDKNGRVRVVETTLPKHLRGRSAYDSGTYTENQITRAAGAAAGAAGSAGVALVKGLFGRKR</sequence>
<keyword evidence="2" id="KW-1185">Reference proteome</keyword>
<dbReference type="RefSeq" id="WP_071809805.1">
    <property type="nucleotide sequence ID" value="NZ_MEIA01000545.1"/>
</dbReference>
<reference evidence="1 2" key="1">
    <citation type="submission" date="2016-09" db="EMBL/GenBank/DDBJ databases">
        <title>Couchioplanes caeruleus draft genome sequence.</title>
        <authorList>
            <person name="Sheehan J."/>
            <person name="Caffrey P."/>
        </authorList>
    </citation>
    <scope>NUCLEOTIDE SEQUENCE [LARGE SCALE GENOMIC DNA]</scope>
    <source>
        <strain evidence="1 2">DSM 43634</strain>
    </source>
</reference>
<gene>
    <name evidence="1" type="ORF">BG844_35545</name>
</gene>
<proteinExistence type="predicted"/>
<protein>
    <submittedName>
        <fullName evidence="1">Uncharacterized protein</fullName>
    </submittedName>
</protein>
<name>A0A1K0FA89_9ACTN</name>
<evidence type="ECO:0000313" key="1">
    <source>
        <dbReference type="EMBL" id="OJF09789.1"/>
    </source>
</evidence>
<dbReference type="AlphaFoldDB" id="A0A1K0FA89"/>
<evidence type="ECO:0000313" key="2">
    <source>
        <dbReference type="Proteomes" id="UP000182486"/>
    </source>
</evidence>